<dbReference type="Proteomes" id="UP000245838">
    <property type="component" value="Chromosome sggmmb4_Chromosome"/>
</dbReference>
<dbReference type="SUPFAM" id="SSF47413">
    <property type="entry name" value="lambda repressor-like DNA-binding domains"/>
    <property type="match status" value="1"/>
</dbReference>
<dbReference type="Gene3D" id="1.10.260.40">
    <property type="entry name" value="lambda repressor-like DNA-binding domains"/>
    <property type="match status" value="1"/>
</dbReference>
<evidence type="ECO:0000259" key="1">
    <source>
        <dbReference type="PROSITE" id="PS50943"/>
    </source>
</evidence>
<dbReference type="RefSeq" id="WP_148203320.1">
    <property type="nucleotide sequence ID" value="NC_007712.1"/>
</dbReference>
<dbReference type="EMBL" id="LN854557">
    <property type="protein sequence ID" value="CRL43707.1"/>
    <property type="molecule type" value="Genomic_DNA"/>
</dbReference>
<evidence type="ECO:0000313" key="3">
    <source>
        <dbReference type="EMBL" id="CRL45113.1"/>
    </source>
</evidence>
<dbReference type="CDD" id="cd00093">
    <property type="entry name" value="HTH_XRE"/>
    <property type="match status" value="1"/>
</dbReference>
<evidence type="ECO:0000313" key="2">
    <source>
        <dbReference type="EMBL" id="CRL43707.1"/>
    </source>
</evidence>
<dbReference type="EMBL" id="LN854557">
    <property type="protein sequence ID" value="CRL45113.1"/>
    <property type="molecule type" value="Genomic_DNA"/>
</dbReference>
<accession>A0A193QEY3</accession>
<dbReference type="AlphaFoldDB" id="A0A193QEY3"/>
<feature type="domain" description="HTH cro/C1-type" evidence="1">
    <location>
        <begin position="23"/>
        <end position="68"/>
    </location>
</feature>
<proteinExistence type="predicted"/>
<dbReference type="SMART" id="SM00530">
    <property type="entry name" value="HTH_XRE"/>
    <property type="match status" value="1"/>
</dbReference>
<sequence>MNLGTEKLKRNINSLMSNKQVKSVAELSRRIGMPQPTLHRMLNGEVKSPRLAVVQNIAKFFNVEANDLLYKDLTLKDNHQPYR</sequence>
<evidence type="ECO:0000313" key="4">
    <source>
        <dbReference type="Proteomes" id="UP000245838"/>
    </source>
</evidence>
<dbReference type="GO" id="GO:0003677">
    <property type="term" value="F:DNA binding"/>
    <property type="evidence" value="ECO:0007669"/>
    <property type="project" value="InterPro"/>
</dbReference>
<protein>
    <submittedName>
        <fullName evidence="2">Putative HTH-type transcriptional regulator</fullName>
    </submittedName>
</protein>
<gene>
    <name evidence="2" type="ORF">SGGMMB4_00214</name>
    <name evidence="3" type="ORF">SGGMMB4_02650</name>
</gene>
<dbReference type="InterPro" id="IPR010982">
    <property type="entry name" value="Lambda_DNA-bd_dom_sf"/>
</dbReference>
<organism evidence="2 4">
    <name type="scientific">Sodalis glossinidius (strain morsitans)</name>
    <dbReference type="NCBI Taxonomy" id="343509"/>
    <lineage>
        <taxon>Bacteria</taxon>
        <taxon>Pseudomonadati</taxon>
        <taxon>Pseudomonadota</taxon>
        <taxon>Gammaproteobacteria</taxon>
        <taxon>Enterobacterales</taxon>
        <taxon>Bruguierivoracaceae</taxon>
        <taxon>Sodalis</taxon>
    </lineage>
</organism>
<reference evidence="2 4" key="1">
    <citation type="submission" date="2015-05" db="EMBL/GenBank/DDBJ databases">
        <authorList>
            <person name="Goodhead I."/>
        </authorList>
    </citation>
    <scope>NUCLEOTIDE SEQUENCE [LARGE SCALE GENOMIC DNA]</scope>
    <source>
        <strain evidence="2">B4</strain>
        <strain evidence="4">morsitans</strain>
    </source>
</reference>
<name>A0A193QEY3_SODGM</name>
<dbReference type="PROSITE" id="PS50943">
    <property type="entry name" value="HTH_CROC1"/>
    <property type="match status" value="1"/>
</dbReference>
<dbReference type="Pfam" id="PF13443">
    <property type="entry name" value="HTH_26"/>
    <property type="match status" value="1"/>
</dbReference>
<dbReference type="InterPro" id="IPR001387">
    <property type="entry name" value="Cro/C1-type_HTH"/>
</dbReference>
<dbReference type="OrthoDB" id="6448016at2"/>